<dbReference type="PANTHER" id="PTHR23159">
    <property type="entry name" value="CENTROSOMAL PROTEIN 2"/>
    <property type="match status" value="1"/>
</dbReference>
<name>A0A168MPE7_ABSGL</name>
<organism evidence="4">
    <name type="scientific">Absidia glauca</name>
    <name type="common">Pin mould</name>
    <dbReference type="NCBI Taxonomy" id="4829"/>
    <lineage>
        <taxon>Eukaryota</taxon>
        <taxon>Fungi</taxon>
        <taxon>Fungi incertae sedis</taxon>
        <taxon>Mucoromycota</taxon>
        <taxon>Mucoromycotina</taxon>
        <taxon>Mucoromycetes</taxon>
        <taxon>Mucorales</taxon>
        <taxon>Cunninghamellaceae</taxon>
        <taxon>Absidia</taxon>
    </lineage>
</organism>
<dbReference type="Gene3D" id="2.30.29.30">
    <property type="entry name" value="Pleckstrin-homology domain (PH domain)/Phosphotyrosine-binding domain (PTB)"/>
    <property type="match status" value="1"/>
</dbReference>
<evidence type="ECO:0000259" key="3">
    <source>
        <dbReference type="PROSITE" id="PS50003"/>
    </source>
</evidence>
<dbReference type="PANTHER" id="PTHR23159:SF31">
    <property type="entry name" value="CENTROSOME-ASSOCIATED PROTEIN CEP250 ISOFORM X1"/>
    <property type="match status" value="1"/>
</dbReference>
<sequence>MQSNKGRSRLSMEGYSSDWRGRPVSPQDSVSRKAEAFSSGAAAAHNNNSKYNRRPLPPSGGKSVAALQHQWLAAQQQEQQSMMHGSIRSNSSSGGSYRSVSPLPIRSRLAFEPGNDESEEEEEPQDNEEEQDDDEEDDDDDGGDAGEEENNGNYEYTTAPVADDLQSDQSSFMSSPSIITASSNQFSSSQEFKVAREGWLYKKNNLMQWRPVYAVAKHGNAIKPGALYLYKDDKFANHIHTYDMSEVVEVEPKKQDYRPGIKWELRLLVKRDDVVLATDDLTTRKDWINSLTSIMGKVSLATHTELQSRTISMEQLNRQLQATTAALEHENNQLRQELAEAQKRVRSQASEHAARESGLTSELEHVRLEMEQQVAAKTDDLEQQKMTWQAKAQEWQAQAHDWRDQVAGLSEERDGLLDERDRWMDERADLMDERNRWMEDQQQWMMMNTSPHHHSNNRRRQQPSMNGDDSDVRDVKYQLQSLRDQLKDPLLQTHVLDIKSGVSKLMDTFDDARRGWTDLQTDLVKLLQVEEKDRDRLLDAFQTEFMAMRDSSQSSYGKLESLLAELQASHTQLVDSMAKNDDTKALDEALEMWQQEQRQWMDEMQTKILAQLSAGGGGNNNKKAASLEPTQDPQAHQKFLLSVLERHMDGLKDGQDRGREEDDKSFKVLGQLFQHVIQQLDEMAVPDITPSLDELADRLMTLDERLQRIQLYRDGDGSSSSLPGDARTLDDDDVRELVIGTRGFMERTLRVLDRFGGSQSGLEETVRRAVKNAFNSHFMDIKDPHGNEERLKRYEENARGYIDKAMSGMRGHLEDYTGVMYKMIEDLILRAVQHLDTNNSNIDTTSTMTTEQHDRLKTEINRLKKERDELERQVKDLGLENNQAAVELAKKKTELQACTAEYERVQRQIQQARQDSLAAVARDLEPLVRQINLLKQATPESFYSDDSEHSGGFVDLGPSRSNHRADPEEKQYQRRSYTSSRSSTTPLSAYLNRK</sequence>
<feature type="coiled-coil region" evidence="1">
    <location>
        <begin position="846"/>
        <end position="915"/>
    </location>
</feature>
<accession>A0A168MPE7</accession>
<dbReference type="InterPro" id="IPR001849">
    <property type="entry name" value="PH_domain"/>
</dbReference>
<protein>
    <recommendedName>
        <fullName evidence="3">PH domain-containing protein</fullName>
    </recommendedName>
</protein>
<feature type="region of interest" description="Disordered" evidence="2">
    <location>
        <begin position="339"/>
        <end position="364"/>
    </location>
</feature>
<dbReference type="PROSITE" id="PS50003">
    <property type="entry name" value="PH_DOMAIN"/>
    <property type="match status" value="1"/>
</dbReference>
<feature type="compositionally biased region" description="Acidic residues" evidence="2">
    <location>
        <begin position="114"/>
        <end position="150"/>
    </location>
</feature>
<feature type="compositionally biased region" description="Basic residues" evidence="2">
    <location>
        <begin position="451"/>
        <end position="461"/>
    </location>
</feature>
<keyword evidence="5" id="KW-1185">Reference proteome</keyword>
<dbReference type="Proteomes" id="UP000078561">
    <property type="component" value="Unassembled WGS sequence"/>
</dbReference>
<dbReference type="Pfam" id="PF00169">
    <property type="entry name" value="PH"/>
    <property type="match status" value="1"/>
</dbReference>
<dbReference type="STRING" id="4829.A0A168MPE7"/>
<evidence type="ECO:0000313" key="5">
    <source>
        <dbReference type="Proteomes" id="UP000078561"/>
    </source>
</evidence>
<evidence type="ECO:0000313" key="4">
    <source>
        <dbReference type="EMBL" id="SAL98929.1"/>
    </source>
</evidence>
<dbReference type="SUPFAM" id="SSF50729">
    <property type="entry name" value="PH domain-like"/>
    <property type="match status" value="1"/>
</dbReference>
<dbReference type="OMA" id="KCEIFER"/>
<evidence type="ECO:0000256" key="1">
    <source>
        <dbReference type="SAM" id="Coils"/>
    </source>
</evidence>
<dbReference type="InParanoid" id="A0A168MPE7"/>
<feature type="compositionally biased region" description="Low complexity" evidence="2">
    <location>
        <begin position="36"/>
        <end position="49"/>
    </location>
</feature>
<dbReference type="SMART" id="SM00233">
    <property type="entry name" value="PH"/>
    <property type="match status" value="1"/>
</dbReference>
<feature type="region of interest" description="Disordered" evidence="2">
    <location>
        <begin position="448"/>
        <end position="472"/>
    </location>
</feature>
<reference evidence="4" key="1">
    <citation type="submission" date="2016-04" db="EMBL/GenBank/DDBJ databases">
        <authorList>
            <person name="Evans L.H."/>
            <person name="Alamgir A."/>
            <person name="Owens N."/>
            <person name="Weber N.D."/>
            <person name="Virtaneva K."/>
            <person name="Barbian K."/>
            <person name="Babar A."/>
            <person name="Rosenke K."/>
        </authorList>
    </citation>
    <scope>NUCLEOTIDE SEQUENCE [LARGE SCALE GENOMIC DNA]</scope>
    <source>
        <strain evidence="4">CBS 101.48</strain>
    </source>
</reference>
<dbReference type="AlphaFoldDB" id="A0A168MPE7"/>
<feature type="region of interest" description="Disordered" evidence="2">
    <location>
        <begin position="613"/>
        <end position="632"/>
    </location>
</feature>
<dbReference type="SUPFAM" id="SSF75704">
    <property type="entry name" value="Mitotic arrest deficient-like 1, Mad1"/>
    <property type="match status" value="1"/>
</dbReference>
<dbReference type="InterPro" id="IPR011993">
    <property type="entry name" value="PH-like_dom_sf"/>
</dbReference>
<evidence type="ECO:0000256" key="2">
    <source>
        <dbReference type="SAM" id="MobiDB-lite"/>
    </source>
</evidence>
<gene>
    <name evidence="4" type="primary">ABSGL_04500.1 scaffold 5475</name>
</gene>
<feature type="compositionally biased region" description="Low complexity" evidence="2">
    <location>
        <begin position="65"/>
        <end position="101"/>
    </location>
</feature>
<dbReference type="Gene3D" id="1.10.287.1490">
    <property type="match status" value="1"/>
</dbReference>
<feature type="region of interest" description="Disordered" evidence="2">
    <location>
        <begin position="940"/>
        <end position="994"/>
    </location>
</feature>
<feature type="region of interest" description="Disordered" evidence="2">
    <location>
        <begin position="1"/>
        <end position="155"/>
    </location>
</feature>
<feature type="compositionally biased region" description="Low complexity" evidence="2">
    <location>
        <begin position="974"/>
        <end position="985"/>
    </location>
</feature>
<dbReference type="OrthoDB" id="2249524at2759"/>
<dbReference type="EMBL" id="LT552383">
    <property type="protein sequence ID" value="SAL98929.1"/>
    <property type="molecule type" value="Genomic_DNA"/>
</dbReference>
<feature type="compositionally biased region" description="Basic and acidic residues" evidence="2">
    <location>
        <begin position="963"/>
        <end position="972"/>
    </location>
</feature>
<feature type="coiled-coil region" evidence="1">
    <location>
        <begin position="378"/>
        <end position="433"/>
    </location>
</feature>
<proteinExistence type="predicted"/>
<feature type="domain" description="PH" evidence="3">
    <location>
        <begin position="193"/>
        <end position="296"/>
    </location>
</feature>
<keyword evidence="1" id="KW-0175">Coiled coil</keyword>